<dbReference type="Pfam" id="PF01569">
    <property type="entry name" value="PAP2"/>
    <property type="match status" value="1"/>
</dbReference>
<dbReference type="Gene3D" id="1.20.144.10">
    <property type="entry name" value="Phosphatidic acid phosphatase type 2/haloperoxidase"/>
    <property type="match status" value="1"/>
</dbReference>
<gene>
    <name evidence="4" type="ORF">AACH11_20245</name>
</gene>
<dbReference type="RefSeq" id="WP_341376084.1">
    <property type="nucleotide sequence ID" value="NZ_JBBUTF010000022.1"/>
</dbReference>
<dbReference type="Proteomes" id="UP001368500">
    <property type="component" value="Unassembled WGS sequence"/>
</dbReference>
<evidence type="ECO:0000313" key="4">
    <source>
        <dbReference type="EMBL" id="MEK8028297.1"/>
    </source>
</evidence>
<protein>
    <submittedName>
        <fullName evidence="4">Phosphatase PAP2 family protein</fullName>
    </submittedName>
</protein>
<feature type="domain" description="Phosphatidic acid phosphatase type 2/haloperoxidase" evidence="3">
    <location>
        <begin position="99"/>
        <end position="212"/>
    </location>
</feature>
<name>A0ABU9BEE7_9BURK</name>
<sequence length="361" mass="35935">MSSTPASAPALPPAGLTIRCAVRPPLRRVVRPALVWLAVFALVGLACALQQGPLDRALFHGLNAWGPQAPGLWSALSVAGLGLSLLLLVGAAGPRQAATVDALLLTVLFGGLLVQALKWTWADARPLAVLGAAQVHVLGERLHGRSMPSGHTAMACAALVLVWPRLRGAAPRLLATAFAVGVALSRSAVGAHWPSDLLAGAALGAAVAWSVDRGLARRHRATVPAPAEPAAGSAAAAAATASPASSPSTPSTAAPCATTPTPGRRRAIAIGLLVGAVAIVLQPAAGATAAALQWGLAACGLVGAWRWWPRPPVTAGAPHPTRPPTGSTTPARPATPTGPTREAAAATALTSAASAAATPCP</sequence>
<feature type="region of interest" description="Disordered" evidence="1">
    <location>
        <begin position="234"/>
        <end position="261"/>
    </location>
</feature>
<feature type="transmembrane region" description="Helical" evidence="2">
    <location>
        <begin position="197"/>
        <end position="215"/>
    </location>
</feature>
<accession>A0ABU9BEE7</accession>
<feature type="transmembrane region" description="Helical" evidence="2">
    <location>
        <begin position="33"/>
        <end position="52"/>
    </location>
</feature>
<keyword evidence="2" id="KW-0812">Transmembrane</keyword>
<keyword evidence="2" id="KW-0472">Membrane</keyword>
<feature type="transmembrane region" description="Helical" evidence="2">
    <location>
        <begin position="72"/>
        <end position="90"/>
    </location>
</feature>
<evidence type="ECO:0000256" key="2">
    <source>
        <dbReference type="SAM" id="Phobius"/>
    </source>
</evidence>
<dbReference type="SMART" id="SM00014">
    <property type="entry name" value="acidPPc"/>
    <property type="match status" value="1"/>
</dbReference>
<proteinExistence type="predicted"/>
<feature type="region of interest" description="Disordered" evidence="1">
    <location>
        <begin position="312"/>
        <end position="361"/>
    </location>
</feature>
<keyword evidence="5" id="KW-1185">Reference proteome</keyword>
<evidence type="ECO:0000259" key="3">
    <source>
        <dbReference type="SMART" id="SM00014"/>
    </source>
</evidence>
<feature type="transmembrane region" description="Helical" evidence="2">
    <location>
        <begin position="267"/>
        <end position="285"/>
    </location>
</feature>
<keyword evidence="2" id="KW-1133">Transmembrane helix</keyword>
<dbReference type="InterPro" id="IPR000326">
    <property type="entry name" value="PAP2/HPO"/>
</dbReference>
<organism evidence="4 5">
    <name type="scientific">Pseudaquabacterium rugosum</name>
    <dbReference type="NCBI Taxonomy" id="2984194"/>
    <lineage>
        <taxon>Bacteria</taxon>
        <taxon>Pseudomonadati</taxon>
        <taxon>Pseudomonadota</taxon>
        <taxon>Betaproteobacteria</taxon>
        <taxon>Burkholderiales</taxon>
        <taxon>Sphaerotilaceae</taxon>
        <taxon>Pseudaquabacterium</taxon>
    </lineage>
</organism>
<feature type="transmembrane region" description="Helical" evidence="2">
    <location>
        <begin position="102"/>
        <end position="121"/>
    </location>
</feature>
<reference evidence="4 5" key="1">
    <citation type="submission" date="2024-04" db="EMBL/GenBank/DDBJ databases">
        <title>Novel species of the genus Ideonella isolated from streams.</title>
        <authorList>
            <person name="Lu H."/>
        </authorList>
    </citation>
    <scope>NUCLEOTIDE SEQUENCE [LARGE SCALE GENOMIC DNA]</scope>
    <source>
        <strain evidence="4 5">BYS139W</strain>
    </source>
</reference>
<comment type="caution">
    <text evidence="4">The sequence shown here is derived from an EMBL/GenBank/DDBJ whole genome shotgun (WGS) entry which is preliminary data.</text>
</comment>
<dbReference type="EMBL" id="JBBUTF010000022">
    <property type="protein sequence ID" value="MEK8028297.1"/>
    <property type="molecule type" value="Genomic_DNA"/>
</dbReference>
<evidence type="ECO:0000313" key="5">
    <source>
        <dbReference type="Proteomes" id="UP001368500"/>
    </source>
</evidence>
<feature type="compositionally biased region" description="Low complexity" evidence="1">
    <location>
        <begin position="324"/>
        <end position="361"/>
    </location>
</feature>
<dbReference type="SUPFAM" id="SSF48317">
    <property type="entry name" value="Acid phosphatase/Vanadium-dependent haloperoxidase"/>
    <property type="match status" value="1"/>
</dbReference>
<evidence type="ECO:0000256" key="1">
    <source>
        <dbReference type="SAM" id="MobiDB-lite"/>
    </source>
</evidence>
<dbReference type="InterPro" id="IPR036938">
    <property type="entry name" value="PAP2/HPO_sf"/>
</dbReference>